<reference evidence="1 2" key="1">
    <citation type="journal article" date="2020" name="Mol. Biol. Evol.">
        <title>Distinct Expression and Methylation Patterns for Genes with Different Fates following a Single Whole-Genome Duplication in Flowering Plants.</title>
        <authorList>
            <person name="Shi T."/>
            <person name="Rahmani R.S."/>
            <person name="Gugger P.F."/>
            <person name="Wang M."/>
            <person name="Li H."/>
            <person name="Zhang Y."/>
            <person name="Li Z."/>
            <person name="Wang Q."/>
            <person name="Van de Peer Y."/>
            <person name="Marchal K."/>
            <person name="Chen J."/>
        </authorList>
    </citation>
    <scope>NUCLEOTIDE SEQUENCE [LARGE SCALE GENOMIC DNA]</scope>
    <source>
        <tissue evidence="1">Leaf</tissue>
    </source>
</reference>
<dbReference type="AlphaFoldDB" id="A0A822YR21"/>
<protein>
    <submittedName>
        <fullName evidence="1">Uncharacterized protein</fullName>
    </submittedName>
</protein>
<name>A0A822YR21_NELNU</name>
<gene>
    <name evidence="1" type="ORF">HUJ06_005620</name>
</gene>
<dbReference type="EMBL" id="DUZY01000004">
    <property type="protein sequence ID" value="DAD34980.1"/>
    <property type="molecule type" value="Genomic_DNA"/>
</dbReference>
<dbReference type="Proteomes" id="UP000607653">
    <property type="component" value="Unassembled WGS sequence"/>
</dbReference>
<proteinExistence type="predicted"/>
<comment type="caution">
    <text evidence="1">The sequence shown here is derived from an EMBL/GenBank/DDBJ whole genome shotgun (WGS) entry which is preliminary data.</text>
</comment>
<keyword evidence="2" id="KW-1185">Reference proteome</keyword>
<accession>A0A822YR21</accession>
<evidence type="ECO:0000313" key="1">
    <source>
        <dbReference type="EMBL" id="DAD34980.1"/>
    </source>
</evidence>
<sequence>MQSISKFYHSLEAKGIPKHKTHDIGDFEYCDKYGDNCDFPHTEEWRKQICISTVIDLFVNYETFRDTWNDEELLKAAYQCSHFTQFGPQDAFNI</sequence>
<organism evidence="1 2">
    <name type="scientific">Nelumbo nucifera</name>
    <name type="common">Sacred lotus</name>
    <dbReference type="NCBI Taxonomy" id="4432"/>
    <lineage>
        <taxon>Eukaryota</taxon>
        <taxon>Viridiplantae</taxon>
        <taxon>Streptophyta</taxon>
        <taxon>Embryophyta</taxon>
        <taxon>Tracheophyta</taxon>
        <taxon>Spermatophyta</taxon>
        <taxon>Magnoliopsida</taxon>
        <taxon>Proteales</taxon>
        <taxon>Nelumbonaceae</taxon>
        <taxon>Nelumbo</taxon>
    </lineage>
</organism>
<evidence type="ECO:0000313" key="2">
    <source>
        <dbReference type="Proteomes" id="UP000607653"/>
    </source>
</evidence>